<evidence type="ECO:0000256" key="1">
    <source>
        <dbReference type="ARBA" id="ARBA00012388"/>
    </source>
</evidence>
<organism evidence="3 4">
    <name type="scientific">Piliocolobus tephrosceles</name>
    <name type="common">Ugandan red Colobus</name>
    <dbReference type="NCBI Taxonomy" id="591936"/>
    <lineage>
        <taxon>Eukaryota</taxon>
        <taxon>Metazoa</taxon>
        <taxon>Chordata</taxon>
        <taxon>Craniata</taxon>
        <taxon>Vertebrata</taxon>
        <taxon>Euteleostomi</taxon>
        <taxon>Mammalia</taxon>
        <taxon>Eutheria</taxon>
        <taxon>Euarchontoglires</taxon>
        <taxon>Primates</taxon>
        <taxon>Haplorrhini</taxon>
        <taxon>Catarrhini</taxon>
        <taxon>Cercopithecidae</taxon>
        <taxon>Colobinae</taxon>
        <taxon>Piliocolobus</taxon>
    </lineage>
</organism>
<dbReference type="PANTHER" id="PTHR12271">
    <property type="entry name" value="POLY A POLYMERASE CID PAP -RELATED"/>
    <property type="match status" value="1"/>
</dbReference>
<proteinExistence type="predicted"/>
<dbReference type="GO" id="GO:1990817">
    <property type="term" value="F:poly(A) RNA polymerase activity"/>
    <property type="evidence" value="ECO:0007669"/>
    <property type="project" value="UniProtKB-EC"/>
</dbReference>
<dbReference type="InterPro" id="IPR043519">
    <property type="entry name" value="NT_sf"/>
</dbReference>
<sequence length="404" mass="47123">MTKKETLNPIAMTAVEHVTCDTNSTHRDKSENTKIRTYLNSYLNNNNNNYSRKYNNRNEPNKRHDLNDELEELEISLRPSPTDITNIKKFLTFLQNEINKYYKNCYVTPFGSIINGFWMKCSDIDICIQIPLLLNRKDQITFLKKICYILNYYNGGIIEQRFSAKIPIVHFACNDLQSHFKLSCDISINNILAVVNSKLIQKYVSIDRRLQILGIAIKYWAKCRNINDRSKGFLSSFSLILMIIHFLQSVIEPKILPSLQDISVKRNDQSVYIMGIDCKYCQDMNIIKEELVKLNSNCAYPKSGNTNDSNSIKYVDTPSLLIDFFKFYGYKYKSGIIAIRDINAYYDNFQVAKNYDSYFFFVDNPFEVGKNVANILPQNYKIIINEMKRAYKILKNNGTWKDVC</sequence>
<dbReference type="SUPFAM" id="SSF81301">
    <property type="entry name" value="Nucleotidyltransferase"/>
    <property type="match status" value="1"/>
</dbReference>
<evidence type="ECO:0000313" key="4">
    <source>
        <dbReference type="Proteomes" id="UP000694416"/>
    </source>
</evidence>
<feature type="domain" description="Poly(A) RNA polymerase mitochondrial-like central palm" evidence="2">
    <location>
        <begin position="66"/>
        <end position="204"/>
    </location>
</feature>
<keyword evidence="4" id="KW-1185">Reference proteome</keyword>
<dbReference type="SUPFAM" id="SSF81631">
    <property type="entry name" value="PAP/OAS1 substrate-binding domain"/>
    <property type="match status" value="1"/>
</dbReference>
<dbReference type="AlphaFoldDB" id="A0A8C9H595"/>
<dbReference type="CDD" id="cd05402">
    <property type="entry name" value="NT_PAP_TUTase"/>
    <property type="match status" value="1"/>
</dbReference>
<reference evidence="3" key="1">
    <citation type="submission" date="2025-08" db="UniProtKB">
        <authorList>
            <consortium name="Ensembl"/>
        </authorList>
    </citation>
    <scope>IDENTIFICATION</scope>
</reference>
<evidence type="ECO:0000313" key="3">
    <source>
        <dbReference type="Ensembl" id="ENSPTEP00000015037.1"/>
    </source>
</evidence>
<evidence type="ECO:0000259" key="2">
    <source>
        <dbReference type="Pfam" id="PF22600"/>
    </source>
</evidence>
<protein>
    <recommendedName>
        <fullName evidence="1">polynucleotide adenylyltransferase</fullName>
        <ecNumber evidence="1">2.7.7.19</ecNumber>
    </recommendedName>
</protein>
<dbReference type="Proteomes" id="UP000694416">
    <property type="component" value="Unplaced"/>
</dbReference>
<dbReference type="Pfam" id="PF22600">
    <property type="entry name" value="MTPAP-like_central"/>
    <property type="match status" value="1"/>
</dbReference>
<dbReference type="GO" id="GO:0031123">
    <property type="term" value="P:RNA 3'-end processing"/>
    <property type="evidence" value="ECO:0007669"/>
    <property type="project" value="TreeGrafter"/>
</dbReference>
<reference evidence="3" key="2">
    <citation type="submission" date="2025-09" db="UniProtKB">
        <authorList>
            <consortium name="Ensembl"/>
        </authorList>
    </citation>
    <scope>IDENTIFICATION</scope>
</reference>
<name>A0A8C9H595_9PRIM</name>
<dbReference type="EC" id="2.7.7.19" evidence="1"/>
<dbReference type="InterPro" id="IPR054708">
    <property type="entry name" value="MTPAP-like_central"/>
</dbReference>
<dbReference type="PANTHER" id="PTHR12271:SF40">
    <property type="entry name" value="POLY(A) RNA POLYMERASE GLD2"/>
    <property type="match status" value="1"/>
</dbReference>
<dbReference type="Ensembl" id="ENSPTET00000022485.1">
    <property type="protein sequence ID" value="ENSPTEP00000015037.1"/>
    <property type="gene ID" value="ENSPTEG00000016740.1"/>
</dbReference>
<dbReference type="Gene3D" id="3.30.460.10">
    <property type="entry name" value="Beta Polymerase, domain 2"/>
    <property type="match status" value="1"/>
</dbReference>
<dbReference type="Gene3D" id="1.10.1410.10">
    <property type="match status" value="1"/>
</dbReference>
<accession>A0A8C9H595</accession>